<gene>
    <name evidence="1" type="ORF">C2E20_7127</name>
</gene>
<evidence type="ECO:0000313" key="2">
    <source>
        <dbReference type="Proteomes" id="UP000239649"/>
    </source>
</evidence>
<dbReference type="Proteomes" id="UP000239649">
    <property type="component" value="Unassembled WGS sequence"/>
</dbReference>
<proteinExistence type="predicted"/>
<name>A0A2P6V5S0_9CHLO</name>
<dbReference type="AlphaFoldDB" id="A0A2P6V5S0"/>
<comment type="caution">
    <text evidence="1">The sequence shown here is derived from an EMBL/GenBank/DDBJ whole genome shotgun (WGS) entry which is preliminary data.</text>
</comment>
<evidence type="ECO:0000313" key="1">
    <source>
        <dbReference type="EMBL" id="PSC69434.1"/>
    </source>
</evidence>
<sequence>MGQYHKPCVELRVQDEKSGAWRKLVVQESVTLFNLHRLVQIAFVKGRLPSDGAVAALPFACTFKGKQLPQRKSFELCDSSLDAFLKGREKRSFAVTAGTRAIANTQHLVPRCIDGSDDAALDKVNKKLYETKFTGIAARDTQKKQPMKVWCSSRTSREELDDMVKSWMRAPVTAGH</sequence>
<protein>
    <submittedName>
        <fullName evidence="1">Family transcriptional regulator</fullName>
    </submittedName>
</protein>
<organism evidence="1 2">
    <name type="scientific">Micractinium conductrix</name>
    <dbReference type="NCBI Taxonomy" id="554055"/>
    <lineage>
        <taxon>Eukaryota</taxon>
        <taxon>Viridiplantae</taxon>
        <taxon>Chlorophyta</taxon>
        <taxon>core chlorophytes</taxon>
        <taxon>Trebouxiophyceae</taxon>
        <taxon>Chlorellales</taxon>
        <taxon>Chlorellaceae</taxon>
        <taxon>Chlorella clade</taxon>
        <taxon>Micractinium</taxon>
    </lineage>
</organism>
<keyword evidence="2" id="KW-1185">Reference proteome</keyword>
<accession>A0A2P6V5S0</accession>
<reference evidence="1 2" key="1">
    <citation type="journal article" date="2018" name="Plant J.">
        <title>Genome sequences of Chlorella sorokiniana UTEX 1602 and Micractinium conductrix SAG 241.80: implications to maltose excretion by a green alga.</title>
        <authorList>
            <person name="Arriola M.B."/>
            <person name="Velmurugan N."/>
            <person name="Zhang Y."/>
            <person name="Plunkett M.H."/>
            <person name="Hondzo H."/>
            <person name="Barney B.M."/>
        </authorList>
    </citation>
    <scope>NUCLEOTIDE SEQUENCE [LARGE SCALE GENOMIC DNA]</scope>
    <source>
        <strain evidence="1 2">SAG 241.80</strain>
    </source>
</reference>
<dbReference type="OrthoDB" id="508581at2759"/>
<dbReference type="EMBL" id="LHPF02000027">
    <property type="protein sequence ID" value="PSC69434.1"/>
    <property type="molecule type" value="Genomic_DNA"/>
</dbReference>